<feature type="compositionally biased region" description="Acidic residues" evidence="3">
    <location>
        <begin position="26"/>
        <end position="39"/>
    </location>
</feature>
<evidence type="ECO:0000256" key="3">
    <source>
        <dbReference type="SAM" id="MobiDB-lite"/>
    </source>
</evidence>
<dbReference type="InterPro" id="IPR029058">
    <property type="entry name" value="AB_hydrolase_fold"/>
</dbReference>
<dbReference type="Gene3D" id="3.40.50.1820">
    <property type="entry name" value="alpha/beta hydrolase"/>
    <property type="match status" value="1"/>
</dbReference>
<dbReference type="InterPro" id="IPR050955">
    <property type="entry name" value="Plant_Biomass_Hydrol_Est"/>
</dbReference>
<proteinExistence type="predicted"/>
<evidence type="ECO:0000313" key="6">
    <source>
        <dbReference type="Proteomes" id="UP000886817"/>
    </source>
</evidence>
<dbReference type="EMBL" id="DXEX01000210">
    <property type="protein sequence ID" value="HIX60024.1"/>
    <property type="molecule type" value="Genomic_DNA"/>
</dbReference>
<reference evidence="5" key="2">
    <citation type="submission" date="2021-04" db="EMBL/GenBank/DDBJ databases">
        <authorList>
            <person name="Gilroy R."/>
        </authorList>
    </citation>
    <scope>NUCLEOTIDE SEQUENCE</scope>
    <source>
        <strain evidence="5">ChiSjej1B19-8411</strain>
    </source>
</reference>
<evidence type="ECO:0000313" key="5">
    <source>
        <dbReference type="EMBL" id="HIX60024.1"/>
    </source>
</evidence>
<gene>
    <name evidence="5" type="ORF">IAA45_09970</name>
</gene>
<dbReference type="GO" id="GO:0006508">
    <property type="term" value="P:proteolysis"/>
    <property type="evidence" value="ECO:0007669"/>
    <property type="project" value="InterPro"/>
</dbReference>
<evidence type="ECO:0000259" key="4">
    <source>
        <dbReference type="Pfam" id="PF00326"/>
    </source>
</evidence>
<dbReference type="Pfam" id="PF00326">
    <property type="entry name" value="Peptidase_S9"/>
    <property type="match status" value="1"/>
</dbReference>
<feature type="domain" description="Peptidase S9 prolyl oligopeptidase catalytic" evidence="4">
    <location>
        <begin position="171"/>
        <end position="236"/>
    </location>
</feature>
<keyword evidence="1" id="KW-0732">Signal</keyword>
<keyword evidence="2" id="KW-0378">Hydrolase</keyword>
<name>A0A9D2B4E1_9FIRM</name>
<dbReference type="GO" id="GO:0008236">
    <property type="term" value="F:serine-type peptidase activity"/>
    <property type="evidence" value="ECO:0007669"/>
    <property type="project" value="InterPro"/>
</dbReference>
<dbReference type="PANTHER" id="PTHR43037">
    <property type="entry name" value="UNNAMED PRODUCT-RELATED"/>
    <property type="match status" value="1"/>
</dbReference>
<dbReference type="Proteomes" id="UP000886817">
    <property type="component" value="Unassembled WGS sequence"/>
</dbReference>
<protein>
    <submittedName>
        <fullName evidence="5">Prolyl oligopeptidase family serine peptidase</fullName>
    </submittedName>
</protein>
<accession>A0A9D2B4E1</accession>
<feature type="region of interest" description="Disordered" evidence="3">
    <location>
        <begin position="1"/>
        <end position="88"/>
    </location>
</feature>
<feature type="compositionally biased region" description="Polar residues" evidence="3">
    <location>
        <begin position="63"/>
        <end position="76"/>
    </location>
</feature>
<organism evidence="5 6">
    <name type="scientific">Candidatus Blautia gallistercoris</name>
    <dbReference type="NCBI Taxonomy" id="2838490"/>
    <lineage>
        <taxon>Bacteria</taxon>
        <taxon>Bacillati</taxon>
        <taxon>Bacillota</taxon>
        <taxon>Clostridia</taxon>
        <taxon>Lachnospirales</taxon>
        <taxon>Lachnospiraceae</taxon>
        <taxon>Blautia</taxon>
    </lineage>
</organism>
<evidence type="ECO:0000256" key="2">
    <source>
        <dbReference type="ARBA" id="ARBA00022801"/>
    </source>
</evidence>
<feature type="compositionally biased region" description="Basic and acidic residues" evidence="3">
    <location>
        <begin position="10"/>
        <end position="25"/>
    </location>
</feature>
<reference evidence="5" key="1">
    <citation type="journal article" date="2021" name="PeerJ">
        <title>Extensive microbial diversity within the chicken gut microbiome revealed by metagenomics and culture.</title>
        <authorList>
            <person name="Gilroy R."/>
            <person name="Ravi A."/>
            <person name="Getino M."/>
            <person name="Pursley I."/>
            <person name="Horton D.L."/>
            <person name="Alikhan N.F."/>
            <person name="Baker D."/>
            <person name="Gharbi K."/>
            <person name="Hall N."/>
            <person name="Watson M."/>
            <person name="Adriaenssens E.M."/>
            <person name="Foster-Nyarko E."/>
            <person name="Jarju S."/>
            <person name="Secka A."/>
            <person name="Antonio M."/>
            <person name="Oren A."/>
            <person name="Chaudhuri R.R."/>
            <person name="La Ragione R."/>
            <person name="Hildebrand F."/>
            <person name="Pallen M.J."/>
        </authorList>
    </citation>
    <scope>NUCLEOTIDE SEQUENCE</scope>
    <source>
        <strain evidence="5">ChiSjej1B19-8411</strain>
    </source>
</reference>
<dbReference type="PANTHER" id="PTHR43037:SF5">
    <property type="entry name" value="FERULOYL ESTERASE"/>
    <property type="match status" value="1"/>
</dbReference>
<dbReference type="InterPro" id="IPR001375">
    <property type="entry name" value="Peptidase_S9_cat"/>
</dbReference>
<sequence>MSGCGNSETLSRDGEETVETAKTEEDVTEEAEGTAEEQENVGAPDGLEDTGTQNSGEALEETGTGNSGDTDPQTEQPAGRTEDSVTEGTEEYRGFVLDNVLHSEEQGDIHFNLYVPDSYDGSRPVAVFFTLPGYEGLYFQGVGENLYSEEFGFQAQAYDPEMIVVAPQLSDWGETSADQTIALVEYFLSNYNIDPSRVYAEGYSGGGETLSLVMGKRPELFTAYLQCSSQWDGEYDAVAENRTPVYFVVGESDEYYGSEPSEEAYQNLYQRYQEEGLSEEEIQDILVLDVKDAAYFESRGVSVQHGGGNLFAQDEEIMGWLFGK</sequence>
<comment type="caution">
    <text evidence="5">The sequence shown here is derived from an EMBL/GenBank/DDBJ whole genome shotgun (WGS) entry which is preliminary data.</text>
</comment>
<dbReference type="SUPFAM" id="SSF53474">
    <property type="entry name" value="alpha/beta-Hydrolases"/>
    <property type="match status" value="1"/>
</dbReference>
<evidence type="ECO:0000256" key="1">
    <source>
        <dbReference type="ARBA" id="ARBA00022729"/>
    </source>
</evidence>
<dbReference type="AlphaFoldDB" id="A0A9D2B4E1"/>